<dbReference type="GO" id="GO:0051287">
    <property type="term" value="F:NAD binding"/>
    <property type="evidence" value="ECO:0007669"/>
    <property type="project" value="InterPro"/>
</dbReference>
<dbReference type="Gene3D" id="3.40.50.720">
    <property type="entry name" value="NAD(P)-binding Rossmann-like Domain"/>
    <property type="match status" value="1"/>
</dbReference>
<dbReference type="InterPro" id="IPR017476">
    <property type="entry name" value="UDP-Glc/GDP-Man"/>
</dbReference>
<dbReference type="InterPro" id="IPR008927">
    <property type="entry name" value="6-PGluconate_DH-like_C_sf"/>
</dbReference>
<gene>
    <name evidence="5" type="ORF">US28_C0014G0013</name>
</gene>
<reference evidence="5 6" key="1">
    <citation type="journal article" date="2015" name="Nature">
        <title>rRNA introns, odd ribosomes, and small enigmatic genomes across a large radiation of phyla.</title>
        <authorList>
            <person name="Brown C.T."/>
            <person name="Hug L.A."/>
            <person name="Thomas B.C."/>
            <person name="Sharon I."/>
            <person name="Castelle C.J."/>
            <person name="Singh A."/>
            <person name="Wilkins M.J."/>
            <person name="Williams K.H."/>
            <person name="Banfield J.F."/>
        </authorList>
    </citation>
    <scope>NUCLEOTIDE SEQUENCE [LARGE SCALE GENOMIC DNA]</scope>
</reference>
<comment type="similarity">
    <text evidence="1 2">Belongs to the UDP-glucose/GDP-mannose dehydrogenase family.</text>
</comment>
<dbReference type="SUPFAM" id="SSF51735">
    <property type="entry name" value="NAD(P)-binding Rossmann-fold domains"/>
    <property type="match status" value="1"/>
</dbReference>
<dbReference type="PIRSF" id="PIRSF000124">
    <property type="entry name" value="UDPglc_GDPman_dh"/>
    <property type="match status" value="1"/>
</dbReference>
<dbReference type="Pfam" id="PF00984">
    <property type="entry name" value="UDPG_MGDP_dh"/>
    <property type="match status" value="1"/>
</dbReference>
<dbReference type="GO" id="GO:0000271">
    <property type="term" value="P:polysaccharide biosynthetic process"/>
    <property type="evidence" value="ECO:0007669"/>
    <property type="project" value="InterPro"/>
</dbReference>
<dbReference type="Pfam" id="PF03721">
    <property type="entry name" value="UDPG_MGDP_dh_N"/>
    <property type="match status" value="1"/>
</dbReference>
<comment type="caution">
    <text evidence="5">The sequence shown here is derived from an EMBL/GenBank/DDBJ whole genome shotgun (WGS) entry which is preliminary data.</text>
</comment>
<evidence type="ECO:0000259" key="4">
    <source>
        <dbReference type="Pfam" id="PF03721"/>
    </source>
</evidence>
<feature type="domain" description="UDP-glucose/GDP-mannose dehydrogenase dimerisation" evidence="3">
    <location>
        <begin position="168"/>
        <end position="260"/>
    </location>
</feature>
<dbReference type="PANTHER" id="PTHR43750:SF3">
    <property type="entry name" value="UDP-GLUCOSE 6-DEHYDROGENASE TUAD"/>
    <property type="match status" value="1"/>
</dbReference>
<dbReference type="GO" id="GO:0016628">
    <property type="term" value="F:oxidoreductase activity, acting on the CH-CH group of donors, NAD or NADP as acceptor"/>
    <property type="evidence" value="ECO:0007669"/>
    <property type="project" value="InterPro"/>
</dbReference>
<evidence type="ECO:0000256" key="2">
    <source>
        <dbReference type="PIRNR" id="PIRNR000124"/>
    </source>
</evidence>
<dbReference type="PANTHER" id="PTHR43750">
    <property type="entry name" value="UDP-GLUCOSE 6-DEHYDROGENASE TUAD"/>
    <property type="match status" value="1"/>
</dbReference>
<dbReference type="InterPro" id="IPR014026">
    <property type="entry name" value="UDP-Glc/GDP-Man_DH_dimer"/>
</dbReference>
<sequence>MVELMDNPIGIVGYGIVGQALEYGFKKEPIFIYDKFKDFLSLKEVCEKSEFIFVCVPTPFRADESGIDLSIVNEVVDEISTYISGTDKICVIKSTVIPGTTQEAAKRNPGVQFAFNPEFLTEANFLEDFVNSDRVVIGANDDLVSRRLVSLYKKHFPKMPVFQTDPTTAEMVKYMANCYLATKVMFANEMYDICQKLGIKYEEVKKLVVADHRIFDSHLDVTTNRGFGGKCFPKDMIALKGFADELGVETEVMDAVWRKNLKIRKVKDWEEIPFVVSENSKEE</sequence>
<protein>
    <submittedName>
        <fullName evidence="5">Nucleotide sugar dehydrogenase</fullName>
    </submittedName>
</protein>
<accession>A0A0G0FP16</accession>
<dbReference type="InterPro" id="IPR028359">
    <property type="entry name" value="UDP_ManNAc/GlcNAc_DH"/>
</dbReference>
<evidence type="ECO:0000256" key="1">
    <source>
        <dbReference type="ARBA" id="ARBA00006601"/>
    </source>
</evidence>
<dbReference type="GO" id="GO:0016616">
    <property type="term" value="F:oxidoreductase activity, acting on the CH-OH group of donors, NAD or NADP as acceptor"/>
    <property type="evidence" value="ECO:0007669"/>
    <property type="project" value="InterPro"/>
</dbReference>
<proteinExistence type="inferred from homology"/>
<feature type="domain" description="UDP-glucose/GDP-mannose dehydrogenase N-terminal" evidence="4">
    <location>
        <begin position="39"/>
        <end position="143"/>
    </location>
</feature>
<dbReference type="InterPro" id="IPR013328">
    <property type="entry name" value="6PGD_dom2"/>
</dbReference>
<evidence type="ECO:0000313" key="6">
    <source>
        <dbReference type="Proteomes" id="UP000034448"/>
    </source>
</evidence>
<dbReference type="AlphaFoldDB" id="A0A0G0FP16"/>
<dbReference type="InterPro" id="IPR036291">
    <property type="entry name" value="NAD(P)-bd_dom_sf"/>
</dbReference>
<dbReference type="InterPro" id="IPR001732">
    <property type="entry name" value="UDP-Glc/GDP-Man_DH_N"/>
</dbReference>
<organism evidence="5 6">
    <name type="scientific">Candidatus Daviesbacteria bacterium GW2011_GWA1_36_8</name>
    <dbReference type="NCBI Taxonomy" id="1618417"/>
    <lineage>
        <taxon>Bacteria</taxon>
        <taxon>Candidatus Daviesiibacteriota</taxon>
    </lineage>
</organism>
<dbReference type="NCBIfam" id="TIGR03026">
    <property type="entry name" value="NDP-sugDHase"/>
    <property type="match status" value="1"/>
</dbReference>
<dbReference type="PIRSF" id="PIRSF500136">
    <property type="entry name" value="UDP_ManNAc_DH"/>
    <property type="match status" value="1"/>
</dbReference>
<evidence type="ECO:0000313" key="5">
    <source>
        <dbReference type="EMBL" id="KKQ15570.1"/>
    </source>
</evidence>
<dbReference type="Proteomes" id="UP000034448">
    <property type="component" value="Unassembled WGS sequence"/>
</dbReference>
<dbReference type="EMBL" id="LBSJ01000014">
    <property type="protein sequence ID" value="KKQ15570.1"/>
    <property type="molecule type" value="Genomic_DNA"/>
</dbReference>
<dbReference type="Gene3D" id="1.10.1040.10">
    <property type="entry name" value="N-(1-d-carboxylethyl)-l-norvaline Dehydrogenase, domain 2"/>
    <property type="match status" value="1"/>
</dbReference>
<evidence type="ECO:0000259" key="3">
    <source>
        <dbReference type="Pfam" id="PF00984"/>
    </source>
</evidence>
<dbReference type="SUPFAM" id="SSF48179">
    <property type="entry name" value="6-phosphogluconate dehydrogenase C-terminal domain-like"/>
    <property type="match status" value="1"/>
</dbReference>
<name>A0A0G0FP16_9BACT</name>